<dbReference type="KEGG" id="pais:PFX98_00240"/>
<organism evidence="1 2">
    <name type="scientific">Paucibacter sediminis</name>
    <dbReference type="NCBI Taxonomy" id="3019553"/>
    <lineage>
        <taxon>Bacteria</taxon>
        <taxon>Pseudomonadati</taxon>
        <taxon>Pseudomonadota</taxon>
        <taxon>Betaproteobacteria</taxon>
        <taxon>Burkholderiales</taxon>
        <taxon>Sphaerotilaceae</taxon>
        <taxon>Roseateles</taxon>
    </lineage>
</organism>
<proteinExistence type="predicted"/>
<protein>
    <submittedName>
        <fullName evidence="1">Uncharacterized protein</fullName>
    </submittedName>
</protein>
<dbReference type="Proteomes" id="UP001177769">
    <property type="component" value="Chromosome"/>
</dbReference>
<dbReference type="AlphaFoldDB" id="A0AA95SP92"/>
<accession>A0AA95SP92</accession>
<dbReference type="EMBL" id="CP116346">
    <property type="protein sequence ID" value="WIT12065.1"/>
    <property type="molecule type" value="Genomic_DNA"/>
</dbReference>
<reference evidence="1" key="1">
    <citation type="submission" date="2023-01" db="EMBL/GenBank/DDBJ databases">
        <title>Whole genome sequence of Paucibacter sp. S2-9 isolated from pond sediment.</title>
        <authorList>
            <person name="Jung J.Y."/>
        </authorList>
    </citation>
    <scope>NUCLEOTIDE SEQUENCE</scope>
    <source>
        <strain evidence="1">S2-9</strain>
    </source>
</reference>
<gene>
    <name evidence="1" type="ORF">PFX98_00240</name>
</gene>
<evidence type="ECO:0000313" key="2">
    <source>
        <dbReference type="Proteomes" id="UP001177769"/>
    </source>
</evidence>
<keyword evidence="2" id="KW-1185">Reference proteome</keyword>
<dbReference type="RefSeq" id="WP_285233155.1">
    <property type="nucleotide sequence ID" value="NZ_CP116346.1"/>
</dbReference>
<name>A0AA95SP92_9BURK</name>
<evidence type="ECO:0000313" key="1">
    <source>
        <dbReference type="EMBL" id="WIT12065.1"/>
    </source>
</evidence>
<sequence length="57" mass="6276">MSALHPLKALHALRLRRKAARAAQPPASDQAYLILEPGSYQVHRSGAARHAVIKPKR</sequence>